<dbReference type="GO" id="GO:0005886">
    <property type="term" value="C:plasma membrane"/>
    <property type="evidence" value="ECO:0007669"/>
    <property type="project" value="TreeGrafter"/>
</dbReference>
<name>A0A8K0JQL0_9TREE</name>
<keyword evidence="2 5" id="KW-0812">Transmembrane</keyword>
<dbReference type="GO" id="GO:0042908">
    <property type="term" value="P:xenobiotic transport"/>
    <property type="evidence" value="ECO:0007669"/>
    <property type="project" value="UniProtKB-ARBA"/>
</dbReference>
<evidence type="ECO:0000313" key="7">
    <source>
        <dbReference type="EMBL" id="KAG7562675.1"/>
    </source>
</evidence>
<feature type="transmembrane region" description="Helical" evidence="5">
    <location>
        <begin position="195"/>
        <end position="216"/>
    </location>
</feature>
<dbReference type="PROSITE" id="PS50850">
    <property type="entry name" value="MFS"/>
    <property type="match status" value="1"/>
</dbReference>
<evidence type="ECO:0000259" key="6">
    <source>
        <dbReference type="PROSITE" id="PS50850"/>
    </source>
</evidence>
<dbReference type="FunFam" id="1.20.1250.20:FF:000082">
    <property type="entry name" value="MFS multidrug transporter, putative"/>
    <property type="match status" value="1"/>
</dbReference>
<dbReference type="PANTHER" id="PTHR23502:SF134">
    <property type="entry name" value="MAJOR FACILITATOR SUPERFAMILY (MFS) PROFILE DOMAIN-CONTAINING PROTEIN-RELATED"/>
    <property type="match status" value="1"/>
</dbReference>
<feature type="transmembrane region" description="Helical" evidence="5">
    <location>
        <begin position="110"/>
        <end position="128"/>
    </location>
</feature>
<feature type="transmembrane region" description="Helical" evidence="5">
    <location>
        <begin position="363"/>
        <end position="379"/>
    </location>
</feature>
<dbReference type="InterPro" id="IPR020846">
    <property type="entry name" value="MFS_dom"/>
</dbReference>
<proteinExistence type="predicted"/>
<dbReference type="Gene3D" id="1.20.1250.20">
    <property type="entry name" value="MFS general substrate transporter like domains"/>
    <property type="match status" value="1"/>
</dbReference>
<protein>
    <recommendedName>
        <fullName evidence="6">Major facilitator superfamily (MFS) profile domain-containing protein</fullName>
    </recommendedName>
</protein>
<gene>
    <name evidence="7" type="ORF">FFLO_01942</name>
</gene>
<organism evidence="7 8">
    <name type="scientific">Filobasidium floriforme</name>
    <dbReference type="NCBI Taxonomy" id="5210"/>
    <lineage>
        <taxon>Eukaryota</taxon>
        <taxon>Fungi</taxon>
        <taxon>Dikarya</taxon>
        <taxon>Basidiomycota</taxon>
        <taxon>Agaricomycotina</taxon>
        <taxon>Tremellomycetes</taxon>
        <taxon>Filobasidiales</taxon>
        <taxon>Filobasidiaceae</taxon>
        <taxon>Filobasidium</taxon>
    </lineage>
</organism>
<keyword evidence="3 5" id="KW-1133">Transmembrane helix</keyword>
<dbReference type="PROSITE" id="PS00216">
    <property type="entry name" value="SUGAR_TRANSPORT_1"/>
    <property type="match status" value="1"/>
</dbReference>
<evidence type="ECO:0000256" key="5">
    <source>
        <dbReference type="SAM" id="Phobius"/>
    </source>
</evidence>
<sequence length="550" mass="60121">MDGTRTPGRSVYRDIDGFRYTVDYSYELEGLTESTDSPANAEHQPTIWVDFSPSSPSDPLHFPAFKKYLITTIACAFTFWTSLNASSYAIGEGSMERDLGASRVAAASGLSLYAWGFAVFPMVLAPFSEELGRRPLYVVAGVLYWVFYFAVAKANSIAVVLVFRFLQGGAGSVGSTLVGGTLADIWPASERGGKMAVFALMAVSGTAFAPVIFSWVEANPSLEWRWIQWIQIILVGVYLPSIPLFMPETRAAVLLKKQAEKMRKKKREEQEGGGKAGEKGVVGVVGGWDQGMKYLARGEVGKPKLTELIRVSLVRPIHLLATEPIVIFFTLWISIAWAVMYGLVQSIPYVFREVYGFGTGRVGLVYLALTIGGFIGYALNFVQEHYYNTRVGKKGAEARLYGAMVAGIALACGCFIYAWTTFSHITYVAPCIGIVVIMAGVYTIYLACFNYLADGYSLYASSALAGQSLVRNLVGGSFPMFANPMYENLNPNWASTLFGLIAALLAAVPFVGFFYGPQIRAKSKFSKLLLEEEQKAAQEKEGQDDMADPA</sequence>
<dbReference type="SUPFAM" id="SSF103473">
    <property type="entry name" value="MFS general substrate transporter"/>
    <property type="match status" value="1"/>
</dbReference>
<evidence type="ECO:0000256" key="2">
    <source>
        <dbReference type="ARBA" id="ARBA00022692"/>
    </source>
</evidence>
<evidence type="ECO:0000313" key="8">
    <source>
        <dbReference type="Proteomes" id="UP000812966"/>
    </source>
</evidence>
<feature type="transmembrane region" description="Helical" evidence="5">
    <location>
        <begin position="400"/>
        <end position="419"/>
    </location>
</feature>
<keyword evidence="8" id="KW-1185">Reference proteome</keyword>
<dbReference type="InterPro" id="IPR011701">
    <property type="entry name" value="MFS"/>
</dbReference>
<evidence type="ECO:0000256" key="4">
    <source>
        <dbReference type="ARBA" id="ARBA00023136"/>
    </source>
</evidence>
<evidence type="ECO:0000256" key="1">
    <source>
        <dbReference type="ARBA" id="ARBA00004141"/>
    </source>
</evidence>
<feature type="transmembrane region" description="Helical" evidence="5">
    <location>
        <begin position="456"/>
        <end position="474"/>
    </location>
</feature>
<accession>A0A8K0JQL0</accession>
<feature type="transmembrane region" description="Helical" evidence="5">
    <location>
        <begin position="494"/>
        <end position="515"/>
    </location>
</feature>
<dbReference type="EMBL" id="JABELV010000028">
    <property type="protein sequence ID" value="KAG7562675.1"/>
    <property type="molecule type" value="Genomic_DNA"/>
</dbReference>
<dbReference type="GO" id="GO:0022857">
    <property type="term" value="F:transmembrane transporter activity"/>
    <property type="evidence" value="ECO:0007669"/>
    <property type="project" value="InterPro"/>
</dbReference>
<dbReference type="AlphaFoldDB" id="A0A8K0JQL0"/>
<feature type="transmembrane region" description="Helical" evidence="5">
    <location>
        <begin position="325"/>
        <end position="343"/>
    </location>
</feature>
<reference evidence="7" key="1">
    <citation type="submission" date="2020-04" db="EMBL/GenBank/DDBJ databases">
        <title>Analysis of mating type loci in Filobasidium floriforme.</title>
        <authorList>
            <person name="Nowrousian M."/>
        </authorList>
    </citation>
    <scope>NUCLEOTIDE SEQUENCE</scope>
    <source>
        <strain evidence="7">CBS 6242</strain>
    </source>
</reference>
<feature type="transmembrane region" description="Helical" evidence="5">
    <location>
        <begin position="68"/>
        <end position="90"/>
    </location>
</feature>
<dbReference type="GO" id="GO:0140115">
    <property type="term" value="P:export across plasma membrane"/>
    <property type="evidence" value="ECO:0007669"/>
    <property type="project" value="UniProtKB-ARBA"/>
</dbReference>
<dbReference type="Proteomes" id="UP000812966">
    <property type="component" value="Unassembled WGS sequence"/>
</dbReference>
<dbReference type="OrthoDB" id="5376138at2759"/>
<comment type="subcellular location">
    <subcellularLocation>
        <location evidence="1">Membrane</location>
        <topology evidence="1">Multi-pass membrane protein</topology>
    </subcellularLocation>
</comment>
<dbReference type="InterPro" id="IPR005829">
    <property type="entry name" value="Sugar_transporter_CS"/>
</dbReference>
<feature type="transmembrane region" description="Helical" evidence="5">
    <location>
        <begin position="228"/>
        <end position="246"/>
    </location>
</feature>
<feature type="domain" description="Major facilitator superfamily (MFS) profile" evidence="6">
    <location>
        <begin position="70"/>
        <end position="520"/>
    </location>
</feature>
<dbReference type="PANTHER" id="PTHR23502">
    <property type="entry name" value="MAJOR FACILITATOR SUPERFAMILY"/>
    <property type="match status" value="1"/>
</dbReference>
<dbReference type="InterPro" id="IPR036259">
    <property type="entry name" value="MFS_trans_sf"/>
</dbReference>
<keyword evidence="4 5" id="KW-0472">Membrane</keyword>
<dbReference type="CDD" id="cd17323">
    <property type="entry name" value="MFS_Tpo1_MDR_like"/>
    <property type="match status" value="1"/>
</dbReference>
<dbReference type="Pfam" id="PF07690">
    <property type="entry name" value="MFS_1"/>
    <property type="match status" value="1"/>
</dbReference>
<comment type="caution">
    <text evidence="7">The sequence shown here is derived from an EMBL/GenBank/DDBJ whole genome shotgun (WGS) entry which is preliminary data.</text>
</comment>
<feature type="transmembrane region" description="Helical" evidence="5">
    <location>
        <begin position="425"/>
        <end position="449"/>
    </location>
</feature>
<evidence type="ECO:0000256" key="3">
    <source>
        <dbReference type="ARBA" id="ARBA00022989"/>
    </source>
</evidence>